<dbReference type="InterPro" id="IPR002044">
    <property type="entry name" value="CBM20"/>
</dbReference>
<feature type="chain" id="PRO_5030856636" description="CBM20 domain-containing protein" evidence="1">
    <location>
        <begin position="20"/>
        <end position="354"/>
    </location>
</feature>
<dbReference type="GO" id="GO:2001070">
    <property type="term" value="F:starch binding"/>
    <property type="evidence" value="ECO:0007669"/>
    <property type="project" value="InterPro"/>
</dbReference>
<name>A0A7S0MER2_9CRYP</name>
<protein>
    <recommendedName>
        <fullName evidence="2">CBM20 domain-containing protein</fullName>
    </recommendedName>
</protein>
<accession>A0A7S0MER2</accession>
<evidence type="ECO:0000256" key="1">
    <source>
        <dbReference type="SAM" id="SignalP"/>
    </source>
</evidence>
<dbReference type="SUPFAM" id="SSF49452">
    <property type="entry name" value="Starch-binding domain-like"/>
    <property type="match status" value="1"/>
</dbReference>
<dbReference type="InterPro" id="IPR013783">
    <property type="entry name" value="Ig-like_fold"/>
</dbReference>
<dbReference type="CDD" id="cd05467">
    <property type="entry name" value="CBM20"/>
    <property type="match status" value="1"/>
</dbReference>
<dbReference type="Pfam" id="PF00686">
    <property type="entry name" value="CBM_20"/>
    <property type="match status" value="1"/>
</dbReference>
<dbReference type="SMART" id="SM01065">
    <property type="entry name" value="CBM_2"/>
    <property type="match status" value="1"/>
</dbReference>
<dbReference type="EMBL" id="HBEZ01029298">
    <property type="protein sequence ID" value="CAD8638508.1"/>
    <property type="molecule type" value="Transcribed_RNA"/>
</dbReference>
<evidence type="ECO:0000259" key="2">
    <source>
        <dbReference type="PROSITE" id="PS51166"/>
    </source>
</evidence>
<proteinExistence type="predicted"/>
<evidence type="ECO:0000313" key="3">
    <source>
        <dbReference type="EMBL" id="CAD8638508.1"/>
    </source>
</evidence>
<feature type="domain" description="CBM20" evidence="2">
    <location>
        <begin position="208"/>
        <end position="329"/>
    </location>
</feature>
<dbReference type="InterPro" id="IPR013784">
    <property type="entry name" value="Carb-bd-like_fold"/>
</dbReference>
<sequence length="354" mass="39852">MINTIVLIAISAVLPVVRTGTLQVVSHGPWCADNNMLPSFTDNTIRRSFSVYSDRPNRLQHSSSIVMHLRGGSSMFKQPRVLSVHDLNGWKNITKKEVDSKAIGPTISVREIGTGQTVGQKGLKRSNSGIKGNGAPFADHERLIEMLRENRQLLQSCKSLRARATDDETKCSLDLRIAELESAWNSYLKVNPAAENWQNVLLRSASDDGKVRLVPVTFRVECNTTKVGDEIVLSGDAEELGNWRESCAVVMRTDPSTFPKWSTTVLLRACECIEYKYAIRRREGEDPAAPGIVVWEGHMGNRGFKVPRRAHLVQDVLIEAEQFTDNWRSPRFLRMHRIDSSELYLEPEYAMVCD</sequence>
<gene>
    <name evidence="3" type="ORF">CCUR1050_LOCUS16192</name>
</gene>
<dbReference type="AlphaFoldDB" id="A0A7S0MER2"/>
<dbReference type="Gene3D" id="2.60.40.10">
    <property type="entry name" value="Immunoglobulins"/>
    <property type="match status" value="1"/>
</dbReference>
<organism evidence="3">
    <name type="scientific">Cryptomonas curvata</name>
    <dbReference type="NCBI Taxonomy" id="233186"/>
    <lineage>
        <taxon>Eukaryota</taxon>
        <taxon>Cryptophyceae</taxon>
        <taxon>Cryptomonadales</taxon>
        <taxon>Cryptomonadaceae</taxon>
        <taxon>Cryptomonas</taxon>
    </lineage>
</organism>
<feature type="signal peptide" evidence="1">
    <location>
        <begin position="1"/>
        <end position="19"/>
    </location>
</feature>
<reference evidence="3" key="1">
    <citation type="submission" date="2021-01" db="EMBL/GenBank/DDBJ databases">
        <authorList>
            <person name="Corre E."/>
            <person name="Pelletier E."/>
            <person name="Niang G."/>
            <person name="Scheremetjew M."/>
            <person name="Finn R."/>
            <person name="Kale V."/>
            <person name="Holt S."/>
            <person name="Cochrane G."/>
            <person name="Meng A."/>
            <person name="Brown T."/>
            <person name="Cohen L."/>
        </authorList>
    </citation>
    <scope>NUCLEOTIDE SEQUENCE</scope>
    <source>
        <strain evidence="3">CCAP979/52</strain>
    </source>
</reference>
<dbReference type="PROSITE" id="PS51166">
    <property type="entry name" value="CBM20"/>
    <property type="match status" value="1"/>
</dbReference>
<keyword evidence="1" id="KW-0732">Signal</keyword>